<gene>
    <name evidence="13" type="primary">ccmH</name>
    <name evidence="13" type="ORF">Cenrod_2042</name>
</gene>
<evidence type="ECO:0000256" key="8">
    <source>
        <dbReference type="ARBA" id="ARBA00023004"/>
    </source>
</evidence>
<evidence type="ECO:0000313" key="14">
    <source>
        <dbReference type="Proteomes" id="UP000017184"/>
    </source>
</evidence>
<keyword evidence="8 9" id="KW-0408">Iron</keyword>
<evidence type="ECO:0000313" key="13">
    <source>
        <dbReference type="EMBL" id="AGX88113.1"/>
    </source>
</evidence>
<dbReference type="Pfam" id="PF03918">
    <property type="entry name" value="CcmH"/>
    <property type="match status" value="1"/>
</dbReference>
<dbReference type="InterPro" id="IPR005616">
    <property type="entry name" value="CcmH/CycL/Ccl2/NrfF_N"/>
</dbReference>
<feature type="compositionally biased region" description="Basic and acidic residues" evidence="10">
    <location>
        <begin position="122"/>
        <end position="137"/>
    </location>
</feature>
<keyword evidence="9" id="KW-1133">Transmembrane helix</keyword>
<dbReference type="STRING" id="946483.Cenrod_2042"/>
<evidence type="ECO:0000256" key="5">
    <source>
        <dbReference type="ARBA" id="ARBA00022737"/>
    </source>
</evidence>
<evidence type="ECO:0000256" key="7">
    <source>
        <dbReference type="ARBA" id="ARBA00022803"/>
    </source>
</evidence>
<feature type="transmembrane region" description="Helical" evidence="9">
    <location>
        <begin position="152"/>
        <end position="171"/>
    </location>
</feature>
<dbReference type="Gene3D" id="1.25.40.10">
    <property type="entry name" value="Tetratricopeptide repeat domain"/>
    <property type="match status" value="1"/>
</dbReference>
<dbReference type="EMBL" id="CP004885">
    <property type="protein sequence ID" value="AGX88113.1"/>
    <property type="molecule type" value="Genomic_DNA"/>
</dbReference>
<dbReference type="PATRIC" id="fig|946483.4.peg.2054"/>
<dbReference type="HOGENOM" id="CLU_823071_0_0_4"/>
<dbReference type="OrthoDB" id="9804975at2"/>
<evidence type="ECO:0000259" key="12">
    <source>
        <dbReference type="Pfam" id="PF23914"/>
    </source>
</evidence>
<evidence type="ECO:0000256" key="10">
    <source>
        <dbReference type="SAM" id="MobiDB-lite"/>
    </source>
</evidence>
<dbReference type="GO" id="GO:0005886">
    <property type="term" value="C:plasma membrane"/>
    <property type="evidence" value="ECO:0007669"/>
    <property type="project" value="TreeGrafter"/>
</dbReference>
<keyword evidence="7" id="KW-0802">TPR repeat</keyword>
<dbReference type="InterPro" id="IPR056413">
    <property type="entry name" value="TPR_CcmH_CycH"/>
</dbReference>
<accession>U5NCZ6</accession>
<evidence type="ECO:0000256" key="6">
    <source>
        <dbReference type="ARBA" id="ARBA00022748"/>
    </source>
</evidence>
<proteinExistence type="inferred from homology"/>
<keyword evidence="9" id="KW-0812">Transmembrane</keyword>
<protein>
    <recommendedName>
        <fullName evidence="9">Cytochrome c-type biogenesis protein</fullName>
    </recommendedName>
</protein>
<evidence type="ECO:0000256" key="9">
    <source>
        <dbReference type="RuleBase" id="RU364112"/>
    </source>
</evidence>
<dbReference type="AlphaFoldDB" id="U5NCZ6"/>
<evidence type="ECO:0000256" key="4">
    <source>
        <dbReference type="ARBA" id="ARBA00022729"/>
    </source>
</evidence>
<feature type="region of interest" description="Disordered" evidence="10">
    <location>
        <begin position="121"/>
        <end position="143"/>
    </location>
</feature>
<dbReference type="CDD" id="cd16378">
    <property type="entry name" value="CcmH_N"/>
    <property type="match status" value="1"/>
</dbReference>
<feature type="domain" description="CcmH/CycL/Ccl2/NrfF N-terminal" evidence="11">
    <location>
        <begin position="11"/>
        <end position="109"/>
    </location>
</feature>
<dbReference type="Gene3D" id="1.10.8.640">
    <property type="entry name" value="Cytochrome C biogenesis protein"/>
    <property type="match status" value="1"/>
</dbReference>
<dbReference type="InterPro" id="IPR038297">
    <property type="entry name" value="CcmH/CycL/NrfF/Ccl2_sf"/>
</dbReference>
<keyword evidence="2 9" id="KW-0349">Heme</keyword>
<keyword evidence="6" id="KW-0201">Cytochrome c-type biogenesis</keyword>
<evidence type="ECO:0000256" key="3">
    <source>
        <dbReference type="ARBA" id="ARBA00022723"/>
    </source>
</evidence>
<feature type="domain" description="Cytochrome c-type biogenesis protein H TPR" evidence="12">
    <location>
        <begin position="203"/>
        <end position="313"/>
    </location>
</feature>
<dbReference type="eggNOG" id="COG4235">
    <property type="taxonomic scope" value="Bacteria"/>
</dbReference>
<dbReference type="SUPFAM" id="SSF48452">
    <property type="entry name" value="TPR-like"/>
    <property type="match status" value="1"/>
</dbReference>
<keyword evidence="14" id="KW-1185">Reference proteome</keyword>
<comment type="function">
    <text evidence="9">Possible subunit of a heme lyase.</text>
</comment>
<dbReference type="GO" id="GO:0046872">
    <property type="term" value="F:metal ion binding"/>
    <property type="evidence" value="ECO:0007669"/>
    <property type="project" value="UniProtKB-KW"/>
</dbReference>
<dbReference type="eggNOG" id="COG3088">
    <property type="taxonomic scope" value="Bacteria"/>
</dbReference>
<sequence length="337" mass="36984">MSAMNAGAMNAASAVAIERQVHEIAKELRCLVCQNESVADSQADLARDLRNEIRRLLRASKTDEQIREYLVDRYGDRVLYAPPWRPATWLLWLGPGLMVAGVMVWFFRTVGCASRGAVDGDSDGKYDHAHERERDSTPHAVPKQATSVSTRWVVVGVCAVVAGALCATAWLRSRYAVDTHGGPPSTLPNALPGTSKNTDAPHTREDAAQWAAIARAHKAAGRWAEAKHAYAHAVNTAYPEADWLVDYADLLVVMEGNAVGDQALALIHQALRIDPQHPIALMIAGVAAYQRAQYAMAVEKWEKLLPRLPNDLPQKKELQILIQQARKKSPIGIKAKN</sequence>
<keyword evidence="3 9" id="KW-0479">Metal-binding</keyword>
<keyword evidence="4 9" id="KW-0732">Signal</keyword>
<feature type="region of interest" description="Disordered" evidence="10">
    <location>
        <begin position="182"/>
        <end position="201"/>
    </location>
</feature>
<reference evidence="13 14" key="1">
    <citation type="journal article" date="2013" name="Genome Biol.">
        <title>Genomic analysis reveals key aspects of prokaryotic symbiosis in the phototrophic consortium "Chlorochromatium aggregatum".</title>
        <authorList>
            <person name="Liu Z."/>
            <person name="Muller J."/>
            <person name="Li T."/>
            <person name="Alvey R.M."/>
            <person name="Vogl K."/>
            <person name="Frigaard N.U."/>
            <person name="Rockwell N.C."/>
            <person name="Boyd E.S."/>
            <person name="Tomsho L.P."/>
            <person name="Schuster S.C."/>
            <person name="Henke P."/>
            <person name="Rohde M."/>
            <person name="Overmann J."/>
            <person name="Bryant D.A."/>
        </authorList>
    </citation>
    <scope>NUCLEOTIDE SEQUENCE [LARGE SCALE GENOMIC DNA]</scope>
    <source>
        <strain evidence="13">CR</strain>
    </source>
</reference>
<keyword evidence="5" id="KW-0677">Repeat</keyword>
<dbReference type="PANTHER" id="PTHR47870:SF1">
    <property type="entry name" value="CYTOCHROME C-TYPE BIOGENESIS PROTEIN CCMH"/>
    <property type="match status" value="1"/>
</dbReference>
<evidence type="ECO:0000256" key="2">
    <source>
        <dbReference type="ARBA" id="ARBA00022617"/>
    </source>
</evidence>
<keyword evidence="9" id="KW-0472">Membrane</keyword>
<dbReference type="GO" id="GO:0017004">
    <property type="term" value="P:cytochrome complex assembly"/>
    <property type="evidence" value="ECO:0007669"/>
    <property type="project" value="UniProtKB-KW"/>
</dbReference>
<evidence type="ECO:0000256" key="1">
    <source>
        <dbReference type="ARBA" id="ARBA00010342"/>
    </source>
</evidence>
<evidence type="ECO:0000259" key="11">
    <source>
        <dbReference type="Pfam" id="PF03918"/>
    </source>
</evidence>
<dbReference type="KEGG" id="cbx:Cenrod_2042"/>
<name>U5NCZ6_9BURK</name>
<dbReference type="InterPro" id="IPR011990">
    <property type="entry name" value="TPR-like_helical_dom_sf"/>
</dbReference>
<comment type="similarity">
    <text evidence="1 9">Belongs to the CcmH/CycL/Ccl2/NrfF family.</text>
</comment>
<dbReference type="InterPro" id="IPR051263">
    <property type="entry name" value="C-type_cytochrome_biogenesis"/>
</dbReference>
<dbReference type="Proteomes" id="UP000017184">
    <property type="component" value="Chromosome"/>
</dbReference>
<dbReference type="PANTHER" id="PTHR47870">
    <property type="entry name" value="CYTOCHROME C-TYPE BIOGENESIS PROTEIN CCMH"/>
    <property type="match status" value="1"/>
</dbReference>
<feature type="transmembrane region" description="Helical" evidence="9">
    <location>
        <begin position="89"/>
        <end position="107"/>
    </location>
</feature>
<organism evidence="13 14">
    <name type="scientific">Candidatus Symbiobacter mobilis CR</name>
    <dbReference type="NCBI Taxonomy" id="946483"/>
    <lineage>
        <taxon>Bacteria</taxon>
        <taxon>Pseudomonadati</taxon>
        <taxon>Pseudomonadota</taxon>
        <taxon>Betaproteobacteria</taxon>
        <taxon>Burkholderiales</taxon>
        <taxon>Comamonadaceae</taxon>
    </lineage>
</organism>
<dbReference type="Pfam" id="PF23914">
    <property type="entry name" value="TPR_CcmH_CycH"/>
    <property type="match status" value="1"/>
</dbReference>